<keyword evidence="1" id="KW-0175">Coiled coil</keyword>
<protein>
    <submittedName>
        <fullName evidence="3">Uncharacterized protein</fullName>
    </submittedName>
</protein>
<evidence type="ECO:0000256" key="2">
    <source>
        <dbReference type="SAM" id="MobiDB-lite"/>
    </source>
</evidence>
<evidence type="ECO:0000313" key="3">
    <source>
        <dbReference type="EMBL" id="KAJ5465048.1"/>
    </source>
</evidence>
<proteinExistence type="predicted"/>
<gene>
    <name evidence="3" type="ORF">N7458_000734</name>
</gene>
<feature type="coiled-coil region" evidence="1">
    <location>
        <begin position="269"/>
        <end position="300"/>
    </location>
</feature>
<dbReference type="RefSeq" id="XP_056771895.1">
    <property type="nucleotide sequence ID" value="XM_056904128.1"/>
</dbReference>
<keyword evidence="4" id="KW-1185">Reference proteome</keyword>
<dbReference type="GeneID" id="81594371"/>
<dbReference type="Proteomes" id="UP001213681">
    <property type="component" value="Unassembled WGS sequence"/>
</dbReference>
<dbReference type="AlphaFoldDB" id="A0AAD6CGQ5"/>
<sequence length="608" mass="67785">MPQKRAELSGWMAGLGRVFACWASRDDEGDDEGDDELDELNQAITMLGDAISLTSGHDPRLPSRLTDLATYLTLRFISSSDLKDIDEAITAARDAVNLIPDDNPDLAISLTVLAKALYKRYIKTSVNRDLNDAHTKVIMATEIAPEDLPELADMWILRGKIESSYEAQREARPLDRIRAVRKAIEDQWQWRTYRNSREAVEAAVELLSTVCSRYATRHEQLTAVRNTSGFAADVCSILLEESESHSIDSKPEQSLECLEQGRGLIIGYVTESRTEISNLRQKYRRKAQELEQLQHAASLRFHTTMDVLSQQRLLFERDEAASQIEPFLAGIRSLPGYERFLLPPSLQTLRDTASEGPIVIVNVTDISSAALIGRPSPWPVKHIELPDLDTFDIESFQPFSLTGPGSRYIGAEEFESTGSDFLIFLERLWFDWFDCVSPILEELQFSPPKRDGGDLPRIWWMGTGMASSLPFHAAGCHTPESVENAYSCVVFSYTPSLKTLRYIRERGNRKPERRTTLLVTMSTTPRANDLPGVATEADAIQETMHPVKILSQPDSATVMGALNEYSIAHLHATGARIPLTSPRATSSSKDGTISSRISSPSRASAKLI</sequence>
<feature type="region of interest" description="Disordered" evidence="2">
    <location>
        <begin position="578"/>
        <end position="608"/>
    </location>
</feature>
<evidence type="ECO:0000256" key="1">
    <source>
        <dbReference type="SAM" id="Coils"/>
    </source>
</evidence>
<reference evidence="3" key="1">
    <citation type="submission" date="2022-12" db="EMBL/GenBank/DDBJ databases">
        <authorList>
            <person name="Petersen C."/>
        </authorList>
    </citation>
    <scope>NUCLEOTIDE SEQUENCE</scope>
    <source>
        <strain evidence="3">IBT 16125</strain>
    </source>
</reference>
<dbReference type="Gene3D" id="1.25.40.10">
    <property type="entry name" value="Tetratricopeptide repeat domain"/>
    <property type="match status" value="1"/>
</dbReference>
<feature type="compositionally biased region" description="Polar residues" evidence="2">
    <location>
        <begin position="582"/>
        <end position="592"/>
    </location>
</feature>
<evidence type="ECO:0000313" key="4">
    <source>
        <dbReference type="Proteomes" id="UP001213681"/>
    </source>
</evidence>
<dbReference type="EMBL" id="JAPVEA010000001">
    <property type="protein sequence ID" value="KAJ5465048.1"/>
    <property type="molecule type" value="Genomic_DNA"/>
</dbReference>
<accession>A0AAD6CGQ5</accession>
<organism evidence="3 4">
    <name type="scientific">Penicillium daleae</name>
    <dbReference type="NCBI Taxonomy" id="63821"/>
    <lineage>
        <taxon>Eukaryota</taxon>
        <taxon>Fungi</taxon>
        <taxon>Dikarya</taxon>
        <taxon>Ascomycota</taxon>
        <taxon>Pezizomycotina</taxon>
        <taxon>Eurotiomycetes</taxon>
        <taxon>Eurotiomycetidae</taxon>
        <taxon>Eurotiales</taxon>
        <taxon>Aspergillaceae</taxon>
        <taxon>Penicillium</taxon>
    </lineage>
</organism>
<dbReference type="InterPro" id="IPR011990">
    <property type="entry name" value="TPR-like_helical_dom_sf"/>
</dbReference>
<name>A0AAD6CGQ5_9EURO</name>
<comment type="caution">
    <text evidence="3">The sequence shown here is derived from an EMBL/GenBank/DDBJ whole genome shotgun (WGS) entry which is preliminary data.</text>
</comment>
<feature type="compositionally biased region" description="Low complexity" evidence="2">
    <location>
        <begin position="593"/>
        <end position="608"/>
    </location>
</feature>
<reference evidence="3" key="2">
    <citation type="journal article" date="2023" name="IMA Fungus">
        <title>Comparative genomic study of the Penicillium genus elucidates a diverse pangenome and 15 lateral gene transfer events.</title>
        <authorList>
            <person name="Petersen C."/>
            <person name="Sorensen T."/>
            <person name="Nielsen M.R."/>
            <person name="Sondergaard T.E."/>
            <person name="Sorensen J.L."/>
            <person name="Fitzpatrick D.A."/>
            <person name="Frisvad J.C."/>
            <person name="Nielsen K.L."/>
        </authorList>
    </citation>
    <scope>NUCLEOTIDE SEQUENCE</scope>
    <source>
        <strain evidence="3">IBT 16125</strain>
    </source>
</reference>